<dbReference type="EMBL" id="KZ819669">
    <property type="protein sequence ID" value="PWN27049.1"/>
    <property type="molecule type" value="Genomic_DNA"/>
</dbReference>
<accession>A0A316UP41</accession>
<gene>
    <name evidence="2" type="ORF">BDZ90DRAFT_184429</name>
</gene>
<feature type="region of interest" description="Disordered" evidence="1">
    <location>
        <begin position="92"/>
        <end position="116"/>
    </location>
</feature>
<dbReference type="RefSeq" id="XP_025361661.1">
    <property type="nucleotide sequence ID" value="XM_025503803.1"/>
</dbReference>
<dbReference type="Proteomes" id="UP000245884">
    <property type="component" value="Unassembled WGS sequence"/>
</dbReference>
<proteinExistence type="predicted"/>
<reference evidence="2 3" key="1">
    <citation type="journal article" date="2018" name="Mol. Biol. Evol.">
        <title>Broad Genomic Sampling Reveals a Smut Pathogenic Ancestry of the Fungal Clade Ustilaginomycotina.</title>
        <authorList>
            <person name="Kijpornyongpan T."/>
            <person name="Mondo S.J."/>
            <person name="Barry K."/>
            <person name="Sandor L."/>
            <person name="Lee J."/>
            <person name="Lipzen A."/>
            <person name="Pangilinan J."/>
            <person name="LaButti K."/>
            <person name="Hainaut M."/>
            <person name="Henrissat B."/>
            <person name="Grigoriev I.V."/>
            <person name="Spatafora J.W."/>
            <person name="Aime M.C."/>
        </authorList>
    </citation>
    <scope>NUCLEOTIDE SEQUENCE [LARGE SCALE GENOMIC DNA]</scope>
    <source>
        <strain evidence="2 3">MCA 5214</strain>
    </source>
</reference>
<protein>
    <submittedName>
        <fullName evidence="2">Uncharacterized protein</fullName>
    </submittedName>
</protein>
<evidence type="ECO:0000313" key="3">
    <source>
        <dbReference type="Proteomes" id="UP000245884"/>
    </source>
</evidence>
<name>A0A316UP41_9BASI</name>
<feature type="compositionally biased region" description="Basic residues" evidence="1">
    <location>
        <begin position="327"/>
        <end position="338"/>
    </location>
</feature>
<evidence type="ECO:0000256" key="1">
    <source>
        <dbReference type="SAM" id="MobiDB-lite"/>
    </source>
</evidence>
<dbReference type="AlphaFoldDB" id="A0A316UP41"/>
<evidence type="ECO:0000313" key="2">
    <source>
        <dbReference type="EMBL" id="PWN27049.1"/>
    </source>
</evidence>
<sequence>MRQAYIPCQGHADVLFIWADHQKKTQWSLVPRDQLVHQLETDDGGGSHHHVLLVLHHFSHRLFDTFLITRHHHLPHQLFDSVLPSHLREHDIQRQRRRGHQERPPKGAQKIAPGENHDREVVAYTLLWADPIPHPCAHPQPQTRCSRFCPYQKPGVSPTSPAPKIDRELVKQGLAKKLFTQDAIVKKRKEDMKQYLKDWRARRNAKETAEERKARAEYHKEKGTQHREKHNKNDTDQERRKKLKKKAEAEQKRRDRIKANETEAQAKQRRAKLTAASKASRAKRMEKETEEEKEDRLKHRRQPDSLRRARDEEGLAATSKATGPGKKVSKVKKMREAM</sequence>
<feature type="region of interest" description="Disordered" evidence="1">
    <location>
        <begin position="202"/>
        <end position="338"/>
    </location>
</feature>
<keyword evidence="3" id="KW-1185">Reference proteome</keyword>
<organism evidence="2 3">
    <name type="scientific">Jaminaea rosea</name>
    <dbReference type="NCBI Taxonomy" id="1569628"/>
    <lineage>
        <taxon>Eukaryota</taxon>
        <taxon>Fungi</taxon>
        <taxon>Dikarya</taxon>
        <taxon>Basidiomycota</taxon>
        <taxon>Ustilaginomycotina</taxon>
        <taxon>Exobasidiomycetes</taxon>
        <taxon>Microstromatales</taxon>
        <taxon>Microstromatales incertae sedis</taxon>
        <taxon>Jaminaea</taxon>
    </lineage>
</organism>
<feature type="compositionally biased region" description="Basic and acidic residues" evidence="1">
    <location>
        <begin position="202"/>
        <end position="239"/>
    </location>
</feature>
<feature type="compositionally biased region" description="Basic and acidic residues" evidence="1">
    <location>
        <begin position="246"/>
        <end position="266"/>
    </location>
</feature>
<feature type="compositionally biased region" description="Basic and acidic residues" evidence="1">
    <location>
        <begin position="294"/>
        <end position="313"/>
    </location>
</feature>
<dbReference type="GeneID" id="37025626"/>